<reference evidence="2 4" key="1">
    <citation type="journal article" date="2019" name="Nat. Med.">
        <title>A library of human gut bacterial isolates paired with longitudinal multiomics data enables mechanistic microbiome research.</title>
        <authorList>
            <person name="Poyet M."/>
            <person name="Groussin M."/>
            <person name="Gibbons S.M."/>
            <person name="Avila-Pacheco J."/>
            <person name="Jiang X."/>
            <person name="Kearney S.M."/>
            <person name="Perrotta A.R."/>
            <person name="Berdy B."/>
            <person name="Zhao S."/>
            <person name="Lieberman T.D."/>
            <person name="Swanson P.K."/>
            <person name="Smith M."/>
            <person name="Roesemann S."/>
            <person name="Alexander J.E."/>
            <person name="Rich S.A."/>
            <person name="Livny J."/>
            <person name="Vlamakis H."/>
            <person name="Clish C."/>
            <person name="Bullock K."/>
            <person name="Deik A."/>
            <person name="Scott J."/>
            <person name="Pierce K.A."/>
            <person name="Xavier R.J."/>
            <person name="Alm E.J."/>
        </authorList>
    </citation>
    <scope>NUCLEOTIDE SEQUENCE [LARGE SCALE GENOMIC DNA]</scope>
    <source>
        <strain evidence="2 4">BIOML-A1</strain>
    </source>
</reference>
<reference evidence="1" key="2">
    <citation type="submission" date="2022-01" db="EMBL/GenBank/DDBJ databases">
        <title>Novel bile acid biosynthetic pathways are enriched in the microbiome of centenarians.</title>
        <authorList>
            <person name="Sato Y."/>
            <person name="Atarashi K."/>
            <person name="Plichta R.D."/>
            <person name="Arai Y."/>
            <person name="Sasajima S."/>
            <person name="Kearney M.S."/>
            <person name="Suda W."/>
            <person name="Takeshita K."/>
            <person name="Sasaki T."/>
            <person name="Okamoto S."/>
            <person name="Skelly N.A."/>
            <person name="Okamura Y."/>
            <person name="Vlamakis H."/>
            <person name="Li Y."/>
            <person name="Tanoue T."/>
            <person name="Takei H."/>
            <person name="Nittono H."/>
            <person name="Narushima S."/>
            <person name="Irie J."/>
            <person name="Itoh H."/>
            <person name="Moriya K."/>
            <person name="Sugiura Y."/>
            <person name="Suematsu M."/>
            <person name="Moritoki N."/>
            <person name="Shibata S."/>
            <person name="Littman R.D."/>
            <person name="Fischbach A.M."/>
            <person name="Uwamino Y."/>
            <person name="Inoue T."/>
            <person name="Honda A."/>
            <person name="Hattori M."/>
            <person name="Murai T."/>
            <person name="Xavier J.R."/>
            <person name="Hirose N."/>
            <person name="Honda K."/>
        </authorList>
    </citation>
    <scope>NUCLEOTIDE SEQUENCE</scope>
    <source>
        <strain evidence="1">CE91-St16</strain>
    </source>
</reference>
<evidence type="ECO:0000313" key="5">
    <source>
        <dbReference type="Proteomes" id="UP001181347"/>
    </source>
</evidence>
<dbReference type="Proteomes" id="UP001181347">
    <property type="component" value="Unassembled WGS sequence"/>
</dbReference>
<evidence type="ECO:0000313" key="3">
    <source>
        <dbReference type="EMBL" id="MDU0260951.1"/>
    </source>
</evidence>
<dbReference type="EMBL" id="BQOL01000002">
    <property type="protein sequence ID" value="GKI20399.1"/>
    <property type="molecule type" value="Genomic_DNA"/>
</dbReference>
<proteinExistence type="predicted"/>
<reference evidence="3" key="3">
    <citation type="submission" date="2023-10" db="EMBL/GenBank/DDBJ databases">
        <title>Genome Sequence of the Bacteria from From Gut Wall in Crohn's Disease.</title>
        <authorList>
            <person name="Rodriguez-Palacios A."/>
        </authorList>
    </citation>
    <scope>NUCLEOTIDE SEQUENCE</scope>
    <source>
        <strain evidence="3">CavFT-hAR58</strain>
    </source>
</reference>
<dbReference type="EMBL" id="JAWDES010000005">
    <property type="protein sequence ID" value="MDU0260951.1"/>
    <property type="molecule type" value="Genomic_DNA"/>
</dbReference>
<name>A0A5B5VLN0_9BACT</name>
<accession>A0A5B5VLN0</accession>
<gene>
    <name evidence="1" type="ORF">CE91St16_33070</name>
    <name evidence="2" type="ORF">F2A26_11725</name>
    <name evidence="3" type="ORF">RVH17_12710</name>
</gene>
<dbReference type="EMBL" id="VVND01000019">
    <property type="protein sequence ID" value="KAA3158279.1"/>
    <property type="molecule type" value="Genomic_DNA"/>
</dbReference>
<evidence type="ECO:0000313" key="2">
    <source>
        <dbReference type="EMBL" id="KAA3158279.1"/>
    </source>
</evidence>
<sequence>MTTRHKKRLAAILLRELGGLEGERAVERLFELGLVNLRVCEQRAVRNEIERLGAEGVPRCEAMHATAELFCCSYEKIRSYYYNSYKS</sequence>
<comment type="caution">
    <text evidence="3">The sequence shown here is derived from an EMBL/GenBank/DDBJ whole genome shotgun (WGS) entry which is preliminary data.</text>
</comment>
<dbReference type="RefSeq" id="WP_014775303.1">
    <property type="nucleotide sequence ID" value="NZ_AP025581.1"/>
</dbReference>
<dbReference type="AlphaFoldDB" id="A0A5B5VLN0"/>
<keyword evidence="4" id="KW-1185">Reference proteome</keyword>
<evidence type="ECO:0000313" key="4">
    <source>
        <dbReference type="Proteomes" id="UP000324870"/>
    </source>
</evidence>
<evidence type="ECO:0000313" key="1">
    <source>
        <dbReference type="EMBL" id="GKI20399.1"/>
    </source>
</evidence>
<dbReference type="Proteomes" id="UP000324870">
    <property type="component" value="Unassembled WGS sequence"/>
</dbReference>
<dbReference type="Proteomes" id="UP001055105">
    <property type="component" value="Unassembled WGS sequence"/>
</dbReference>
<protein>
    <submittedName>
        <fullName evidence="3">Uncharacterized protein</fullName>
    </submittedName>
</protein>
<organism evidence="3 5">
    <name type="scientific">Alistipes finegoldii</name>
    <dbReference type="NCBI Taxonomy" id="214856"/>
    <lineage>
        <taxon>Bacteria</taxon>
        <taxon>Pseudomonadati</taxon>
        <taxon>Bacteroidota</taxon>
        <taxon>Bacteroidia</taxon>
        <taxon>Bacteroidales</taxon>
        <taxon>Rikenellaceae</taxon>
        <taxon>Alistipes</taxon>
    </lineage>
</organism>